<feature type="domain" description="Helicase C-terminal" evidence="5">
    <location>
        <begin position="421"/>
        <end position="579"/>
    </location>
</feature>
<keyword evidence="3" id="KW-0067">ATP-binding</keyword>
<evidence type="ECO:0000313" key="7">
    <source>
        <dbReference type="Proteomes" id="UP001498771"/>
    </source>
</evidence>
<dbReference type="Gene3D" id="3.40.50.300">
    <property type="entry name" value="P-loop containing nucleotide triphosphate hydrolases"/>
    <property type="match status" value="1"/>
</dbReference>
<dbReference type="CDD" id="cd18793">
    <property type="entry name" value="SF2_C_SNF"/>
    <property type="match status" value="1"/>
</dbReference>
<gene>
    <name evidence="6" type="ORF">BZA70DRAFT_233533</name>
</gene>
<dbReference type="InterPro" id="IPR050628">
    <property type="entry name" value="SNF2_RAD54_helicase_TF"/>
</dbReference>
<protein>
    <submittedName>
        <fullName evidence="6">SNF2 family N-terminal domain-containing protein</fullName>
    </submittedName>
</protein>
<dbReference type="InterPro" id="IPR049730">
    <property type="entry name" value="SNF2/RAD54-like_C"/>
</dbReference>
<evidence type="ECO:0000256" key="3">
    <source>
        <dbReference type="ARBA" id="ARBA00022840"/>
    </source>
</evidence>
<dbReference type="Gene3D" id="3.40.50.10810">
    <property type="entry name" value="Tandem AAA-ATPase domain"/>
    <property type="match status" value="1"/>
</dbReference>
<dbReference type="SMART" id="SM00487">
    <property type="entry name" value="DEXDc"/>
    <property type="match status" value="1"/>
</dbReference>
<feature type="domain" description="Helicase ATP-binding" evidence="4">
    <location>
        <begin position="55"/>
        <end position="224"/>
    </location>
</feature>
<proteinExistence type="predicted"/>
<keyword evidence="2" id="KW-0378">Hydrolase</keyword>
<dbReference type="PROSITE" id="PS51192">
    <property type="entry name" value="HELICASE_ATP_BIND_1"/>
    <property type="match status" value="1"/>
</dbReference>
<dbReference type="RefSeq" id="XP_064771154.1">
    <property type="nucleotide sequence ID" value="XM_064910262.1"/>
</dbReference>
<dbReference type="InterPro" id="IPR038718">
    <property type="entry name" value="SNF2-like_sf"/>
</dbReference>
<evidence type="ECO:0000313" key="6">
    <source>
        <dbReference type="EMBL" id="KAK7208121.1"/>
    </source>
</evidence>
<accession>A0ABR1FE39</accession>
<dbReference type="PROSITE" id="PS51194">
    <property type="entry name" value="HELICASE_CTER"/>
    <property type="match status" value="1"/>
</dbReference>
<dbReference type="PANTHER" id="PTHR45626">
    <property type="entry name" value="TRANSCRIPTION TERMINATION FACTOR 2-RELATED"/>
    <property type="match status" value="1"/>
</dbReference>
<dbReference type="InterPro" id="IPR000330">
    <property type="entry name" value="SNF2_N"/>
</dbReference>
<dbReference type="EMBL" id="JBBJBU010000001">
    <property type="protein sequence ID" value="KAK7208121.1"/>
    <property type="molecule type" value="Genomic_DNA"/>
</dbReference>
<dbReference type="InterPro" id="IPR027417">
    <property type="entry name" value="P-loop_NTPase"/>
</dbReference>
<evidence type="ECO:0000256" key="2">
    <source>
        <dbReference type="ARBA" id="ARBA00022801"/>
    </source>
</evidence>
<dbReference type="SMART" id="SM00490">
    <property type="entry name" value="HELICc"/>
    <property type="match status" value="1"/>
</dbReference>
<dbReference type="GeneID" id="90035774"/>
<comment type="caution">
    <text evidence="6">The sequence shown here is derived from an EMBL/GenBank/DDBJ whole genome shotgun (WGS) entry which is preliminary data.</text>
</comment>
<dbReference type="CDD" id="cd18008">
    <property type="entry name" value="DEXDc_SHPRH-like"/>
    <property type="match status" value="1"/>
</dbReference>
<dbReference type="PANTHER" id="PTHR45626:SF14">
    <property type="entry name" value="ATP-DEPENDENT DNA HELICASE (EUROFUNG)"/>
    <property type="match status" value="1"/>
</dbReference>
<evidence type="ECO:0000256" key="1">
    <source>
        <dbReference type="ARBA" id="ARBA00022741"/>
    </source>
</evidence>
<sequence length="591" mass="65765">MTTTDVTSSLKDILDGAKNKKGDAALSEEDRTVKGLKVKLMDHQVEGLRFLLEREGKDVKNKGGLLCDDMGLGKTIQSISLILSHRIDKDIHNSANACASTLVIAPLALINQWAKEIKTKAPELSVLIHHGPSRTKSVAELERYSVVISTYQIVASEYNNKGPLHKLDWWRIILDEAHTIKNKSSQSAKACCALHGLNRWALTGTPLQNNIDELHSLFLFLKIQPLCDGAFWKDKISRPAAAGRGKLAMKRLQVVLAQTMLRRTKEVLGQSGMKLPKRNVHKVAVTLSPPERAFYDSLETKMGNKMQDLMGTGKGGQQYISVLLLLLRLRQACNHTSIVSMKVTDGVDAVISSTPAKKGPAKEEVDDLAELLNGMTVTSRRCLVCQTELPLEQSAKNKDYCDYCIGTFVSDGISATVPSSKISRLLKILEEEPTRKTIVFSQFTTMLDIIQPFLTNRGIVYARYDGSMKPKSRVEALERLASDPEVTVLLCSLKCGALGLNLTCASRVVLVDPWWNPMISEQAIDRVHRIGQTRDVDVYDITAEATVEERILTLQEQKRELARGVMDDKDGKLNVNRLTGEEIRFLFNRFD</sequence>
<name>A0ABR1FE39_9ASCO</name>
<dbReference type="SUPFAM" id="SSF52540">
    <property type="entry name" value="P-loop containing nucleoside triphosphate hydrolases"/>
    <property type="match status" value="2"/>
</dbReference>
<reference evidence="6 7" key="1">
    <citation type="submission" date="2024-03" db="EMBL/GenBank/DDBJ databases">
        <title>Genome-scale model development and genomic sequencing of the oleaginous clade Lipomyces.</title>
        <authorList>
            <consortium name="Lawrence Berkeley National Laboratory"/>
            <person name="Czajka J.J."/>
            <person name="Han Y."/>
            <person name="Kim J."/>
            <person name="Mondo S.J."/>
            <person name="Hofstad B.A."/>
            <person name="Robles A."/>
            <person name="Haridas S."/>
            <person name="Riley R."/>
            <person name="LaButti K."/>
            <person name="Pangilinan J."/>
            <person name="Andreopoulos W."/>
            <person name="Lipzen A."/>
            <person name="Yan J."/>
            <person name="Wang M."/>
            <person name="Ng V."/>
            <person name="Grigoriev I.V."/>
            <person name="Spatafora J.W."/>
            <person name="Magnuson J.K."/>
            <person name="Baker S.E."/>
            <person name="Pomraning K.R."/>
        </authorList>
    </citation>
    <scope>NUCLEOTIDE SEQUENCE [LARGE SCALE GENOMIC DNA]</scope>
    <source>
        <strain evidence="6 7">Phaff 52-87</strain>
    </source>
</reference>
<keyword evidence="7" id="KW-1185">Reference proteome</keyword>
<evidence type="ECO:0000259" key="5">
    <source>
        <dbReference type="PROSITE" id="PS51194"/>
    </source>
</evidence>
<evidence type="ECO:0000259" key="4">
    <source>
        <dbReference type="PROSITE" id="PS51192"/>
    </source>
</evidence>
<organism evidence="6 7">
    <name type="scientific">Myxozyma melibiosi</name>
    <dbReference type="NCBI Taxonomy" id="54550"/>
    <lineage>
        <taxon>Eukaryota</taxon>
        <taxon>Fungi</taxon>
        <taxon>Dikarya</taxon>
        <taxon>Ascomycota</taxon>
        <taxon>Saccharomycotina</taxon>
        <taxon>Lipomycetes</taxon>
        <taxon>Lipomycetales</taxon>
        <taxon>Lipomycetaceae</taxon>
        <taxon>Myxozyma</taxon>
    </lineage>
</organism>
<dbReference type="Pfam" id="PF00176">
    <property type="entry name" value="SNF2-rel_dom"/>
    <property type="match status" value="1"/>
</dbReference>
<dbReference type="InterPro" id="IPR014001">
    <property type="entry name" value="Helicase_ATP-bd"/>
</dbReference>
<keyword evidence="1" id="KW-0547">Nucleotide-binding</keyword>
<dbReference type="Pfam" id="PF00271">
    <property type="entry name" value="Helicase_C"/>
    <property type="match status" value="1"/>
</dbReference>
<dbReference type="InterPro" id="IPR001650">
    <property type="entry name" value="Helicase_C-like"/>
</dbReference>
<dbReference type="Proteomes" id="UP001498771">
    <property type="component" value="Unassembled WGS sequence"/>
</dbReference>